<dbReference type="GO" id="GO:0016887">
    <property type="term" value="F:ATP hydrolysis activity"/>
    <property type="evidence" value="ECO:0007669"/>
    <property type="project" value="TreeGrafter"/>
</dbReference>
<reference evidence="1 2" key="1">
    <citation type="submission" date="2019-12" db="EMBL/GenBank/DDBJ databases">
        <title>Complete genome sequence of Mycolicibacterium xenopi str. JCM15661T.</title>
        <authorList>
            <person name="Yoshida M."/>
            <person name="Fukano H."/>
            <person name="Asakura T."/>
            <person name="Hoshino Y."/>
        </authorList>
    </citation>
    <scope>NUCLEOTIDE SEQUENCE [LARGE SCALE GENOMIC DNA]</scope>
    <source>
        <strain evidence="1 2">JCM 15661T</strain>
    </source>
</reference>
<protein>
    <recommendedName>
        <fullName evidence="3">CobQ/CobB/MinD/ParA nucleotide binding domain-containing protein</fullName>
    </recommendedName>
</protein>
<name>A0AAD1M278_MYCXE</name>
<dbReference type="GO" id="GO:0009898">
    <property type="term" value="C:cytoplasmic side of plasma membrane"/>
    <property type="evidence" value="ECO:0007669"/>
    <property type="project" value="TreeGrafter"/>
</dbReference>
<dbReference type="GO" id="GO:0005524">
    <property type="term" value="F:ATP binding"/>
    <property type="evidence" value="ECO:0007669"/>
    <property type="project" value="TreeGrafter"/>
</dbReference>
<organism evidence="1 2">
    <name type="scientific">Mycobacterium xenopi</name>
    <dbReference type="NCBI Taxonomy" id="1789"/>
    <lineage>
        <taxon>Bacteria</taxon>
        <taxon>Bacillati</taxon>
        <taxon>Actinomycetota</taxon>
        <taxon>Actinomycetes</taxon>
        <taxon>Mycobacteriales</taxon>
        <taxon>Mycobacteriaceae</taxon>
        <taxon>Mycobacterium</taxon>
    </lineage>
</organism>
<dbReference type="SUPFAM" id="SSF52540">
    <property type="entry name" value="P-loop containing nucleoside triphosphate hydrolases"/>
    <property type="match status" value="1"/>
</dbReference>
<evidence type="ECO:0008006" key="3">
    <source>
        <dbReference type="Google" id="ProtNLM"/>
    </source>
</evidence>
<dbReference type="GO" id="GO:0005829">
    <property type="term" value="C:cytosol"/>
    <property type="evidence" value="ECO:0007669"/>
    <property type="project" value="TreeGrafter"/>
</dbReference>
<dbReference type="InterPro" id="IPR050625">
    <property type="entry name" value="ParA/MinD_ATPase"/>
</dbReference>
<proteinExistence type="predicted"/>
<gene>
    <name evidence="1" type="ORF">MYXE_34220</name>
</gene>
<dbReference type="GO" id="GO:0051782">
    <property type="term" value="P:negative regulation of cell division"/>
    <property type="evidence" value="ECO:0007669"/>
    <property type="project" value="TreeGrafter"/>
</dbReference>
<dbReference type="RefSeq" id="WP_232061632.1">
    <property type="nucleotide sequence ID" value="NZ_AP022314.1"/>
</dbReference>
<dbReference type="EMBL" id="AP022314">
    <property type="protein sequence ID" value="BBU23632.1"/>
    <property type="molecule type" value="Genomic_DNA"/>
</dbReference>
<accession>A0AAD1M278</accession>
<dbReference type="InterPro" id="IPR027417">
    <property type="entry name" value="P-loop_NTPase"/>
</dbReference>
<dbReference type="KEGG" id="mxe:MYXE_34220"/>
<dbReference type="PANTHER" id="PTHR43384">
    <property type="entry name" value="SEPTUM SITE-DETERMINING PROTEIN MIND HOMOLOG, CHLOROPLASTIC-RELATED"/>
    <property type="match status" value="1"/>
</dbReference>
<evidence type="ECO:0000313" key="2">
    <source>
        <dbReference type="Proteomes" id="UP000464624"/>
    </source>
</evidence>
<dbReference type="Gene3D" id="3.40.50.300">
    <property type="entry name" value="P-loop containing nucleotide triphosphate hydrolases"/>
    <property type="match status" value="1"/>
</dbReference>
<evidence type="ECO:0000313" key="1">
    <source>
        <dbReference type="EMBL" id="BBU23632.1"/>
    </source>
</evidence>
<dbReference type="PANTHER" id="PTHR43384:SF14">
    <property type="entry name" value="ESX-1 SECRETION-ASSOCIATED PROTEIN ESPI"/>
    <property type="match status" value="1"/>
</dbReference>
<dbReference type="Proteomes" id="UP000464624">
    <property type="component" value="Chromosome"/>
</dbReference>
<sequence length="133" mass="14551">MALIDCAYSLAHGAIEAVLRESRALVVVTSISAGAARKTGTTLKWLRASGYQRLGESAVLAINRIEGVKPNTLAATELKRLASQFPPQRVVVLPFDRHVHEGRAISLERLSNQSRRRYLEMAAALASAFPQRN</sequence>
<dbReference type="AlphaFoldDB" id="A0AAD1M278"/>